<dbReference type="AlphaFoldDB" id="F3QV13"/>
<dbReference type="HOGENOM" id="CLU_690476_0_0_10"/>
<accession>F3QV13</accession>
<dbReference type="Proteomes" id="UP000005546">
    <property type="component" value="Unassembled WGS sequence"/>
</dbReference>
<proteinExistence type="predicted"/>
<keyword evidence="2" id="KW-1185">Reference proteome</keyword>
<organism evidence="1 2">
    <name type="scientific">Paraprevotella xylaniphila YIT 11841</name>
    <dbReference type="NCBI Taxonomy" id="762982"/>
    <lineage>
        <taxon>Bacteria</taxon>
        <taxon>Pseudomonadati</taxon>
        <taxon>Bacteroidota</taxon>
        <taxon>Bacteroidia</taxon>
        <taxon>Bacteroidales</taxon>
        <taxon>Prevotellaceae</taxon>
        <taxon>Paraprevotella</taxon>
    </lineage>
</organism>
<dbReference type="PROSITE" id="PS51257">
    <property type="entry name" value="PROKAR_LIPOPROTEIN"/>
    <property type="match status" value="1"/>
</dbReference>
<dbReference type="RefSeq" id="WP_008627701.1">
    <property type="nucleotide sequence ID" value="NZ_GL883857.1"/>
</dbReference>
<name>F3QV13_9BACT</name>
<evidence type="ECO:0000313" key="2">
    <source>
        <dbReference type="Proteomes" id="UP000005546"/>
    </source>
</evidence>
<evidence type="ECO:0000313" key="1">
    <source>
        <dbReference type="EMBL" id="EGG53143.1"/>
    </source>
</evidence>
<sequence length="399" mass="46496">MKTILSVLLVMAFVSCSKKDRFARDIEKRELDAKTDSTITINMEEHMIAQKNLSEIICDVSYLELEATEGSYLTIPINIKLTDSLIYVLDLDEHLRCFNRNGKFLRNSYKKGRGQGEVISLYDFDVDKDYLYLLDGAKSAILRYTHDGHFVDLCQLPFRAIRFKQMHNGWYLFALAPFTMTDKEENYSIVLTDSSFAVKKKYFASLGIEKSAPVARTPYFENSANSVYFAPIYQRSIYQLRDSILFMKYYLNFGTPYFEPSRNVNGEQESQEKGILYTYGNPIHANDYLIQNFYTSREVKGLFLYDIQKDESLFIKEVINDMDNVIRFNFDLTKFYDVHQNLFVGLTDVYFKGSHTEEEIKEGTSHLSDDVKSVLVRNEGEEGINPILMFYRLRKDIIK</sequence>
<protein>
    <submittedName>
        <fullName evidence="1">Conserved domain protein</fullName>
    </submittedName>
</protein>
<reference evidence="1 2" key="1">
    <citation type="submission" date="2011-02" db="EMBL/GenBank/DDBJ databases">
        <authorList>
            <person name="Weinstock G."/>
            <person name="Sodergren E."/>
            <person name="Clifton S."/>
            <person name="Fulton L."/>
            <person name="Fulton B."/>
            <person name="Courtney L."/>
            <person name="Fronick C."/>
            <person name="Harrison M."/>
            <person name="Strong C."/>
            <person name="Farmer C."/>
            <person name="Delahaunty K."/>
            <person name="Markovic C."/>
            <person name="Hall O."/>
            <person name="Minx P."/>
            <person name="Tomlinson C."/>
            <person name="Mitreva M."/>
            <person name="Hou S."/>
            <person name="Chen J."/>
            <person name="Wollam A."/>
            <person name="Pepin K.H."/>
            <person name="Johnson M."/>
            <person name="Bhonagiri V."/>
            <person name="Zhang X."/>
            <person name="Suruliraj S."/>
            <person name="Warren W."/>
            <person name="Chinwalla A."/>
            <person name="Mardis E.R."/>
            <person name="Wilson R.K."/>
        </authorList>
    </citation>
    <scope>NUCLEOTIDE SEQUENCE [LARGE SCALE GENOMIC DNA]</scope>
    <source>
        <strain evidence="1 2">YIT 11841</strain>
    </source>
</reference>
<dbReference type="STRING" id="762982.HMPREF9442_02037"/>
<comment type="caution">
    <text evidence="1">The sequence shown here is derived from an EMBL/GenBank/DDBJ whole genome shotgun (WGS) entry which is preliminary data.</text>
</comment>
<dbReference type="Pfam" id="PF17170">
    <property type="entry name" value="DUF5128"/>
    <property type="match status" value="1"/>
</dbReference>
<dbReference type="EMBL" id="AFBR01000057">
    <property type="protein sequence ID" value="EGG53143.1"/>
    <property type="molecule type" value="Genomic_DNA"/>
</dbReference>
<gene>
    <name evidence="1" type="ORF">HMPREF9442_02037</name>
</gene>